<evidence type="ECO:0000256" key="1">
    <source>
        <dbReference type="SAM" id="MobiDB-lite"/>
    </source>
</evidence>
<dbReference type="AlphaFoldDB" id="A0A286GQT6"/>
<feature type="compositionally biased region" description="Low complexity" evidence="1">
    <location>
        <begin position="27"/>
        <end position="37"/>
    </location>
</feature>
<evidence type="ECO:0000313" key="3">
    <source>
        <dbReference type="Proteomes" id="UP000219482"/>
    </source>
</evidence>
<protein>
    <submittedName>
        <fullName evidence="2">Uncharacterized protein</fullName>
    </submittedName>
</protein>
<sequence>MPIDLPETLSGPVVPSPSSRADDDESPLAPSIPSLASLRGRRQADAIDLLFAGAPTGPSDAAPAASKSPAPRPAQPRPAQWGDLWVLGVRVAGWCLDRSVGRVRRLLG</sequence>
<dbReference type="RefSeq" id="WP_097183326.1">
    <property type="nucleotide sequence ID" value="NZ_OCNK01000002.1"/>
</dbReference>
<evidence type="ECO:0000313" key="2">
    <source>
        <dbReference type="EMBL" id="SOD97546.1"/>
    </source>
</evidence>
<reference evidence="3" key="1">
    <citation type="submission" date="2017-09" db="EMBL/GenBank/DDBJ databases">
        <authorList>
            <person name="Varghese N."/>
            <person name="Submissions S."/>
        </authorList>
    </citation>
    <scope>NUCLEOTIDE SEQUENCE [LARGE SCALE GENOMIC DNA]</scope>
    <source>
        <strain evidence="3">DSM 44270</strain>
    </source>
</reference>
<feature type="region of interest" description="Disordered" evidence="1">
    <location>
        <begin position="52"/>
        <end position="79"/>
    </location>
</feature>
<dbReference type="Proteomes" id="UP000219482">
    <property type="component" value="Unassembled WGS sequence"/>
</dbReference>
<accession>A0A286GQT6</accession>
<gene>
    <name evidence="2" type="ORF">SAMN06272739_1534</name>
</gene>
<feature type="compositionally biased region" description="Low complexity" evidence="1">
    <location>
        <begin position="58"/>
        <end position="69"/>
    </location>
</feature>
<dbReference type="EMBL" id="OCNK01000002">
    <property type="protein sequence ID" value="SOD97546.1"/>
    <property type="molecule type" value="Genomic_DNA"/>
</dbReference>
<feature type="region of interest" description="Disordered" evidence="1">
    <location>
        <begin position="1"/>
        <end position="37"/>
    </location>
</feature>
<keyword evidence="3" id="KW-1185">Reference proteome</keyword>
<organism evidence="2 3">
    <name type="scientific">Blastococcus haudaquaticus</name>
    <dbReference type="NCBI Taxonomy" id="1938745"/>
    <lineage>
        <taxon>Bacteria</taxon>
        <taxon>Bacillati</taxon>
        <taxon>Actinomycetota</taxon>
        <taxon>Actinomycetes</taxon>
        <taxon>Geodermatophilales</taxon>
        <taxon>Geodermatophilaceae</taxon>
        <taxon>Blastococcus</taxon>
    </lineage>
</organism>
<proteinExistence type="predicted"/>
<name>A0A286GQT6_9ACTN</name>